<name>K1Q964_MAGGI</name>
<dbReference type="HOGENOM" id="CLU_2529613_0_0_1"/>
<proteinExistence type="predicted"/>
<dbReference type="InParanoid" id="K1Q964"/>
<feature type="region of interest" description="Disordered" evidence="1">
    <location>
        <begin position="22"/>
        <end position="43"/>
    </location>
</feature>
<keyword evidence="2" id="KW-0732">Signal</keyword>
<dbReference type="EMBL" id="JH821191">
    <property type="protein sequence ID" value="EKC17906.1"/>
    <property type="molecule type" value="Genomic_DNA"/>
</dbReference>
<organism evidence="3">
    <name type="scientific">Magallana gigas</name>
    <name type="common">Pacific oyster</name>
    <name type="synonym">Crassostrea gigas</name>
    <dbReference type="NCBI Taxonomy" id="29159"/>
    <lineage>
        <taxon>Eukaryota</taxon>
        <taxon>Metazoa</taxon>
        <taxon>Spiralia</taxon>
        <taxon>Lophotrochozoa</taxon>
        <taxon>Mollusca</taxon>
        <taxon>Bivalvia</taxon>
        <taxon>Autobranchia</taxon>
        <taxon>Pteriomorphia</taxon>
        <taxon>Ostreida</taxon>
        <taxon>Ostreoidea</taxon>
        <taxon>Ostreidae</taxon>
        <taxon>Magallana</taxon>
    </lineage>
</organism>
<sequence>MDKELLFWVWLLILAGLAEGYSWPRSQNPRSQRSRSGKSQKPNIVVIMTDDQDELLDHRRVKNSEPISTKYNYVYILNLPSIHC</sequence>
<evidence type="ECO:0000313" key="3">
    <source>
        <dbReference type="EMBL" id="EKC17906.1"/>
    </source>
</evidence>
<evidence type="ECO:0000256" key="2">
    <source>
        <dbReference type="SAM" id="SignalP"/>
    </source>
</evidence>
<evidence type="ECO:0000256" key="1">
    <source>
        <dbReference type="SAM" id="MobiDB-lite"/>
    </source>
</evidence>
<accession>K1Q964</accession>
<reference evidence="3" key="1">
    <citation type="journal article" date="2012" name="Nature">
        <title>The oyster genome reveals stress adaptation and complexity of shell formation.</title>
        <authorList>
            <person name="Zhang G."/>
            <person name="Fang X."/>
            <person name="Guo X."/>
            <person name="Li L."/>
            <person name="Luo R."/>
            <person name="Xu F."/>
            <person name="Yang P."/>
            <person name="Zhang L."/>
            <person name="Wang X."/>
            <person name="Qi H."/>
            <person name="Xiong Z."/>
            <person name="Que H."/>
            <person name="Xie Y."/>
            <person name="Holland P.W."/>
            <person name="Paps J."/>
            <person name="Zhu Y."/>
            <person name="Wu F."/>
            <person name="Chen Y."/>
            <person name="Wang J."/>
            <person name="Peng C."/>
            <person name="Meng J."/>
            <person name="Yang L."/>
            <person name="Liu J."/>
            <person name="Wen B."/>
            <person name="Zhang N."/>
            <person name="Huang Z."/>
            <person name="Zhu Q."/>
            <person name="Feng Y."/>
            <person name="Mount A."/>
            <person name="Hedgecock D."/>
            <person name="Xu Z."/>
            <person name="Liu Y."/>
            <person name="Domazet-Loso T."/>
            <person name="Du Y."/>
            <person name="Sun X."/>
            <person name="Zhang S."/>
            <person name="Liu B."/>
            <person name="Cheng P."/>
            <person name="Jiang X."/>
            <person name="Li J."/>
            <person name="Fan D."/>
            <person name="Wang W."/>
            <person name="Fu W."/>
            <person name="Wang T."/>
            <person name="Wang B."/>
            <person name="Zhang J."/>
            <person name="Peng Z."/>
            <person name="Li Y."/>
            <person name="Li N."/>
            <person name="Wang J."/>
            <person name="Chen M."/>
            <person name="He Y."/>
            <person name="Tan F."/>
            <person name="Song X."/>
            <person name="Zheng Q."/>
            <person name="Huang R."/>
            <person name="Yang H."/>
            <person name="Du X."/>
            <person name="Chen L."/>
            <person name="Yang M."/>
            <person name="Gaffney P.M."/>
            <person name="Wang S."/>
            <person name="Luo L."/>
            <person name="She Z."/>
            <person name="Ming Y."/>
            <person name="Huang W."/>
            <person name="Zhang S."/>
            <person name="Huang B."/>
            <person name="Zhang Y."/>
            <person name="Qu T."/>
            <person name="Ni P."/>
            <person name="Miao G."/>
            <person name="Wang J."/>
            <person name="Wang Q."/>
            <person name="Steinberg C.E."/>
            <person name="Wang H."/>
            <person name="Li N."/>
            <person name="Qian L."/>
            <person name="Zhang G."/>
            <person name="Li Y."/>
            <person name="Yang H."/>
            <person name="Liu X."/>
            <person name="Wang J."/>
            <person name="Yin Y."/>
            <person name="Wang J."/>
        </authorList>
    </citation>
    <scope>NUCLEOTIDE SEQUENCE [LARGE SCALE GENOMIC DNA]</scope>
    <source>
        <strain evidence="3">05x7-T-G4-1.051#20</strain>
    </source>
</reference>
<dbReference type="AlphaFoldDB" id="K1Q964"/>
<protein>
    <submittedName>
        <fullName evidence="3">Uncharacterized protein</fullName>
    </submittedName>
</protein>
<feature type="signal peptide" evidence="2">
    <location>
        <begin position="1"/>
        <end position="20"/>
    </location>
</feature>
<gene>
    <name evidence="3" type="ORF">CGI_10000059</name>
</gene>
<feature type="chain" id="PRO_5043646467" evidence="2">
    <location>
        <begin position="21"/>
        <end position="84"/>
    </location>
</feature>